<dbReference type="InterPro" id="IPR058889">
    <property type="entry name" value="WHD_SOWAHA-C"/>
</dbReference>
<feature type="region of interest" description="Disordered" evidence="5">
    <location>
        <begin position="95"/>
        <end position="165"/>
    </location>
</feature>
<dbReference type="SUPFAM" id="SSF48403">
    <property type="entry name" value="Ankyrin repeat"/>
    <property type="match status" value="1"/>
</dbReference>
<dbReference type="SMART" id="SM00248">
    <property type="entry name" value="ANK"/>
    <property type="match status" value="2"/>
</dbReference>
<dbReference type="AlphaFoldDB" id="A0A8D8AX20"/>
<evidence type="ECO:0000256" key="2">
    <source>
        <dbReference type="ARBA" id="ARBA00023043"/>
    </source>
</evidence>
<feature type="compositionally biased region" description="Pro residues" evidence="5">
    <location>
        <begin position="111"/>
        <end position="123"/>
    </location>
</feature>
<organism evidence="7">
    <name type="scientific">Culex pipiens</name>
    <name type="common">House mosquito</name>
    <dbReference type="NCBI Taxonomy" id="7175"/>
    <lineage>
        <taxon>Eukaryota</taxon>
        <taxon>Metazoa</taxon>
        <taxon>Ecdysozoa</taxon>
        <taxon>Arthropoda</taxon>
        <taxon>Hexapoda</taxon>
        <taxon>Insecta</taxon>
        <taxon>Pterygota</taxon>
        <taxon>Neoptera</taxon>
        <taxon>Endopterygota</taxon>
        <taxon>Diptera</taxon>
        <taxon>Nematocera</taxon>
        <taxon>Culicoidea</taxon>
        <taxon>Culicidae</taxon>
        <taxon>Culicinae</taxon>
        <taxon>Culicini</taxon>
        <taxon>Culex</taxon>
        <taxon>Culex</taxon>
    </lineage>
</organism>
<feature type="compositionally biased region" description="Polar residues" evidence="5">
    <location>
        <begin position="143"/>
        <end position="165"/>
    </location>
</feature>
<feature type="domain" description="SOWAHA-C winged helix-turn-helix" evidence="6">
    <location>
        <begin position="7"/>
        <end position="84"/>
    </location>
</feature>
<dbReference type="PANTHER" id="PTHR14491:SF7">
    <property type="entry name" value="SOSONDOWAH, ISOFORM G"/>
    <property type="match status" value="1"/>
</dbReference>
<dbReference type="EMBL" id="HBUE01043336">
    <property type="protein sequence ID" value="CAG6461571.1"/>
    <property type="molecule type" value="Transcribed_RNA"/>
</dbReference>
<sequence length="557" mass="61781">MDSGPRELSLAEIRNFMLKNNCKVTNHALVKHFRSFLTNKETQEEARKLFKSYVNLLASIKNEGDEKYLILRKKYIDECPSEDVLSAGYPMSPGSRSLVAVPSDSEGSPLKLPPPPPYRPPPEVSDLANPYAYHAGSPRGSVVTLSRKNSSDGRSGSEFSFGSTEVMSVDSRKIGSVLVRSESSDSRKFTEVSRKPSVELYRFDSQEEPVPAIPPRKRAVPEQPAKSSPVTELEPDSNKENVVVAEECDTKNANEASAAEQHEENKLSVKEKMLKFNRFASEEEAKVPSPIGKKKPEKNAEDTICSENLLQHPKAKEWLIAAANANYQELAKLSTDHPNLVKLQDMSTGYTALHWAAKHGNEDVVKLVAGTLKADVNARTNGGYTALHIAMQFGRNDIFELLCNVYKADRDLLDWSGKKALEYQKQMTSVSASTYSSEYDPMFVVNERFHSLPSKKLLSPLARGGTFMRKKSRRQRPSTTTGVELQRTHSMLTMISPPENLSLATNHVDRNNRSSLAAAVASDTMSLYGGAGGGTSGNLRRADKTNQSFFRRKKTHH</sequence>
<dbReference type="Gene3D" id="1.25.40.20">
    <property type="entry name" value="Ankyrin repeat-containing domain"/>
    <property type="match status" value="1"/>
</dbReference>
<feature type="region of interest" description="Disordered" evidence="5">
    <location>
        <begin position="200"/>
        <end position="241"/>
    </location>
</feature>
<name>A0A8D8AX20_CULPI</name>
<evidence type="ECO:0000313" key="7">
    <source>
        <dbReference type="EMBL" id="CAG6461571.1"/>
    </source>
</evidence>
<dbReference type="PROSITE" id="PS50088">
    <property type="entry name" value="ANK_REPEAT"/>
    <property type="match status" value="1"/>
</dbReference>
<dbReference type="PANTHER" id="PTHR14491">
    <property type="entry name" value="SOSONDOWAH, ISOFORM G"/>
    <property type="match status" value="1"/>
</dbReference>
<evidence type="ECO:0000259" key="6">
    <source>
        <dbReference type="Pfam" id="PF25877"/>
    </source>
</evidence>
<dbReference type="InterPro" id="IPR036770">
    <property type="entry name" value="Ankyrin_rpt-contain_sf"/>
</dbReference>
<accession>A0A8D8AX20</accession>
<dbReference type="Pfam" id="PF25877">
    <property type="entry name" value="WHD_SOWAH"/>
    <property type="match status" value="1"/>
</dbReference>
<evidence type="ECO:0000256" key="4">
    <source>
        <dbReference type="PROSITE-ProRule" id="PRU00023"/>
    </source>
</evidence>
<keyword evidence="2 4" id="KW-0040">ANK repeat</keyword>
<dbReference type="PROSITE" id="PS50297">
    <property type="entry name" value="ANK_REP_REGION"/>
    <property type="match status" value="1"/>
</dbReference>
<comment type="similarity">
    <text evidence="3">Belongs to the SOWAH family.</text>
</comment>
<evidence type="ECO:0000256" key="3">
    <source>
        <dbReference type="ARBA" id="ARBA00038122"/>
    </source>
</evidence>
<feature type="repeat" description="ANK" evidence="4">
    <location>
        <begin position="348"/>
        <end position="368"/>
    </location>
</feature>
<dbReference type="Pfam" id="PF12796">
    <property type="entry name" value="Ank_2"/>
    <property type="match status" value="1"/>
</dbReference>
<dbReference type="InterPro" id="IPR002110">
    <property type="entry name" value="Ankyrin_rpt"/>
</dbReference>
<reference evidence="7" key="1">
    <citation type="submission" date="2021-05" db="EMBL/GenBank/DDBJ databases">
        <authorList>
            <person name="Alioto T."/>
            <person name="Alioto T."/>
            <person name="Gomez Garrido J."/>
        </authorList>
    </citation>
    <scope>NUCLEOTIDE SEQUENCE</scope>
</reference>
<proteinExistence type="inferred from homology"/>
<protein>
    <submittedName>
        <fullName evidence="7">Ankyrin repeat domain-containing protein SOWAHC</fullName>
    </submittedName>
</protein>
<keyword evidence="1" id="KW-0677">Repeat</keyword>
<dbReference type="EMBL" id="HBUE01043331">
    <property type="protein sequence ID" value="CAG6461566.1"/>
    <property type="molecule type" value="Transcribed_RNA"/>
</dbReference>
<evidence type="ECO:0000256" key="5">
    <source>
        <dbReference type="SAM" id="MobiDB-lite"/>
    </source>
</evidence>
<evidence type="ECO:0000256" key="1">
    <source>
        <dbReference type="ARBA" id="ARBA00022737"/>
    </source>
</evidence>